<evidence type="ECO:0000256" key="14">
    <source>
        <dbReference type="SAM" id="Phobius"/>
    </source>
</evidence>
<evidence type="ECO:0000256" key="4">
    <source>
        <dbReference type="ARBA" id="ARBA00022617"/>
    </source>
</evidence>
<dbReference type="AlphaFoldDB" id="A0A6A6BKE3"/>
<evidence type="ECO:0000256" key="2">
    <source>
        <dbReference type="ARBA" id="ARBA00004167"/>
    </source>
</evidence>
<evidence type="ECO:0000256" key="7">
    <source>
        <dbReference type="ARBA" id="ARBA00022989"/>
    </source>
</evidence>
<keyword evidence="10 13" id="KW-0503">Monooxygenase</keyword>
<dbReference type="GeneID" id="54296330"/>
<dbReference type="GO" id="GO:0016020">
    <property type="term" value="C:membrane"/>
    <property type="evidence" value="ECO:0007669"/>
    <property type="project" value="UniProtKB-SubCell"/>
</dbReference>
<dbReference type="InterPro" id="IPR001128">
    <property type="entry name" value="Cyt_P450"/>
</dbReference>
<keyword evidence="11 14" id="KW-0472">Membrane</keyword>
<dbReference type="Proteomes" id="UP000799438">
    <property type="component" value="Unassembled WGS sequence"/>
</dbReference>
<keyword evidence="8 13" id="KW-0560">Oxidoreductase</keyword>
<dbReference type="PANTHER" id="PTHR24305:SF157">
    <property type="entry name" value="N-ACETYLTRYPTOPHAN 6-HYDROXYLASE IVOC-RELATED"/>
    <property type="match status" value="1"/>
</dbReference>
<evidence type="ECO:0000256" key="6">
    <source>
        <dbReference type="ARBA" id="ARBA00022723"/>
    </source>
</evidence>
<keyword evidence="9 12" id="KW-0408">Iron</keyword>
<evidence type="ECO:0000256" key="8">
    <source>
        <dbReference type="ARBA" id="ARBA00023002"/>
    </source>
</evidence>
<keyword evidence="6 12" id="KW-0479">Metal-binding</keyword>
<dbReference type="GO" id="GO:0020037">
    <property type="term" value="F:heme binding"/>
    <property type="evidence" value="ECO:0007669"/>
    <property type="project" value="InterPro"/>
</dbReference>
<feature type="binding site" description="axial binding residue" evidence="12">
    <location>
        <position position="455"/>
    </location>
    <ligand>
        <name>heme</name>
        <dbReference type="ChEBI" id="CHEBI:30413"/>
    </ligand>
    <ligandPart>
        <name>Fe</name>
        <dbReference type="ChEBI" id="CHEBI:18248"/>
    </ligandPart>
</feature>
<name>A0A6A6BKE3_9PEZI</name>
<dbReference type="InterPro" id="IPR050121">
    <property type="entry name" value="Cytochrome_P450_monoxygenase"/>
</dbReference>
<evidence type="ECO:0000256" key="9">
    <source>
        <dbReference type="ARBA" id="ARBA00023004"/>
    </source>
</evidence>
<dbReference type="CDD" id="cd11062">
    <property type="entry name" value="CYP58-like"/>
    <property type="match status" value="1"/>
</dbReference>
<evidence type="ECO:0000256" key="10">
    <source>
        <dbReference type="ARBA" id="ARBA00023033"/>
    </source>
</evidence>
<evidence type="ECO:0000256" key="1">
    <source>
        <dbReference type="ARBA" id="ARBA00001971"/>
    </source>
</evidence>
<dbReference type="PRINTS" id="PR00463">
    <property type="entry name" value="EP450I"/>
</dbReference>
<comment type="subcellular location">
    <subcellularLocation>
        <location evidence="2">Membrane</location>
        <topology evidence="2">Single-pass membrane protein</topology>
    </subcellularLocation>
</comment>
<keyword evidence="4 12" id="KW-0349">Heme</keyword>
<evidence type="ECO:0000256" key="3">
    <source>
        <dbReference type="ARBA" id="ARBA00010617"/>
    </source>
</evidence>
<comment type="cofactor">
    <cofactor evidence="1 12">
        <name>heme</name>
        <dbReference type="ChEBI" id="CHEBI:30413"/>
    </cofactor>
</comment>
<dbReference type="EMBL" id="ML995480">
    <property type="protein sequence ID" value="KAF2144118.1"/>
    <property type="molecule type" value="Genomic_DNA"/>
</dbReference>
<dbReference type="Gene3D" id="1.10.630.10">
    <property type="entry name" value="Cytochrome P450"/>
    <property type="match status" value="1"/>
</dbReference>
<dbReference type="GO" id="GO:0004497">
    <property type="term" value="F:monooxygenase activity"/>
    <property type="evidence" value="ECO:0007669"/>
    <property type="project" value="UniProtKB-KW"/>
</dbReference>
<keyword evidence="7 14" id="KW-1133">Transmembrane helix</keyword>
<comment type="similarity">
    <text evidence="3 13">Belongs to the cytochrome P450 family.</text>
</comment>
<evidence type="ECO:0000313" key="15">
    <source>
        <dbReference type="EMBL" id="KAF2144118.1"/>
    </source>
</evidence>
<sequence>MESAQSLLSHPTVILVAALLVLYTFYGALYRLCLSPVAHFPGPRLAALTFWYEFYYDVVRKGSYTWEIMRMHEKYGPVVRINPYELHVSDPAFYDQLYAGPGRRTEKWSWSAKMFGTTDAAVGTVSHELHRLRRAALNPFFSKRSVTRLEPVIQANVDKLCQRLQAFTGTAQPVNLRDAFTALSADVIGSFAFGRSYGFLDVPDFNPGWHKLMIDLSRGTHLMKQFGWLYTIMTHIPQKLVSIVHPLTKELFDVQNGITQQIEEIKSKGTEALSKAADTEAHAPTILHDILHSSKLPASELSNHRLTEEGFTLIGAGTVTSAHTLATTVYHLLANPEQLAHLRAELASPSTPSNPSWTDLEQLPYLSAVVAEGLRLSYGVSHRLPRISPDTALHVPNYALAIPPGTPVSMTQMLLHDNADIFGSPRAFLPHRWLGPDAPELRRFLVPFSRGTRQCVGMNLAYAEIFLTLGRLFRPVGEGGLALELWQTGRSDVDVAHDFFNPVPRLGSKGVRVLVGKGSEERGEGGEV</sequence>
<dbReference type="PRINTS" id="PR00385">
    <property type="entry name" value="P450"/>
</dbReference>
<keyword evidence="5 14" id="KW-0812">Transmembrane</keyword>
<accession>A0A6A6BKE3</accession>
<evidence type="ECO:0000256" key="12">
    <source>
        <dbReference type="PIRSR" id="PIRSR602401-1"/>
    </source>
</evidence>
<evidence type="ECO:0000256" key="5">
    <source>
        <dbReference type="ARBA" id="ARBA00022692"/>
    </source>
</evidence>
<dbReference type="InterPro" id="IPR017972">
    <property type="entry name" value="Cyt_P450_CS"/>
</dbReference>
<keyword evidence="16" id="KW-1185">Reference proteome</keyword>
<dbReference type="RefSeq" id="XP_033399830.1">
    <property type="nucleotide sequence ID" value="XM_033538834.1"/>
</dbReference>
<proteinExistence type="inferred from homology"/>
<dbReference type="Pfam" id="PF00067">
    <property type="entry name" value="p450"/>
    <property type="match status" value="1"/>
</dbReference>
<organism evidence="15 16">
    <name type="scientific">Aplosporella prunicola CBS 121167</name>
    <dbReference type="NCBI Taxonomy" id="1176127"/>
    <lineage>
        <taxon>Eukaryota</taxon>
        <taxon>Fungi</taxon>
        <taxon>Dikarya</taxon>
        <taxon>Ascomycota</taxon>
        <taxon>Pezizomycotina</taxon>
        <taxon>Dothideomycetes</taxon>
        <taxon>Dothideomycetes incertae sedis</taxon>
        <taxon>Botryosphaeriales</taxon>
        <taxon>Aplosporellaceae</taxon>
        <taxon>Aplosporella</taxon>
    </lineage>
</organism>
<dbReference type="OrthoDB" id="3945418at2759"/>
<protein>
    <recommendedName>
        <fullName evidence="17">Cytochrome P450</fullName>
    </recommendedName>
</protein>
<dbReference type="GO" id="GO:0005506">
    <property type="term" value="F:iron ion binding"/>
    <property type="evidence" value="ECO:0007669"/>
    <property type="project" value="InterPro"/>
</dbReference>
<reference evidence="15" key="1">
    <citation type="journal article" date="2020" name="Stud. Mycol.">
        <title>101 Dothideomycetes genomes: a test case for predicting lifestyles and emergence of pathogens.</title>
        <authorList>
            <person name="Haridas S."/>
            <person name="Albert R."/>
            <person name="Binder M."/>
            <person name="Bloem J."/>
            <person name="Labutti K."/>
            <person name="Salamov A."/>
            <person name="Andreopoulos B."/>
            <person name="Baker S."/>
            <person name="Barry K."/>
            <person name="Bills G."/>
            <person name="Bluhm B."/>
            <person name="Cannon C."/>
            <person name="Castanera R."/>
            <person name="Culley D."/>
            <person name="Daum C."/>
            <person name="Ezra D."/>
            <person name="Gonzalez J."/>
            <person name="Henrissat B."/>
            <person name="Kuo A."/>
            <person name="Liang C."/>
            <person name="Lipzen A."/>
            <person name="Lutzoni F."/>
            <person name="Magnuson J."/>
            <person name="Mondo S."/>
            <person name="Nolan M."/>
            <person name="Ohm R."/>
            <person name="Pangilinan J."/>
            <person name="Park H.-J."/>
            <person name="Ramirez L."/>
            <person name="Alfaro M."/>
            <person name="Sun H."/>
            <person name="Tritt A."/>
            <person name="Yoshinaga Y."/>
            <person name="Zwiers L.-H."/>
            <person name="Turgeon B."/>
            <person name="Goodwin S."/>
            <person name="Spatafora J."/>
            <person name="Crous P."/>
            <person name="Grigoriev I."/>
        </authorList>
    </citation>
    <scope>NUCLEOTIDE SEQUENCE</scope>
    <source>
        <strain evidence="15">CBS 121167</strain>
    </source>
</reference>
<evidence type="ECO:0000256" key="13">
    <source>
        <dbReference type="RuleBase" id="RU000461"/>
    </source>
</evidence>
<dbReference type="InterPro" id="IPR036396">
    <property type="entry name" value="Cyt_P450_sf"/>
</dbReference>
<dbReference type="InterPro" id="IPR002401">
    <property type="entry name" value="Cyt_P450_E_grp-I"/>
</dbReference>
<dbReference type="FunFam" id="1.10.630.10:FF:000069">
    <property type="entry name" value="Cytochrome P450, putative (Eurofung)"/>
    <property type="match status" value="1"/>
</dbReference>
<dbReference type="GO" id="GO:0016705">
    <property type="term" value="F:oxidoreductase activity, acting on paired donors, with incorporation or reduction of molecular oxygen"/>
    <property type="evidence" value="ECO:0007669"/>
    <property type="project" value="InterPro"/>
</dbReference>
<evidence type="ECO:0008006" key="17">
    <source>
        <dbReference type="Google" id="ProtNLM"/>
    </source>
</evidence>
<feature type="transmembrane region" description="Helical" evidence="14">
    <location>
        <begin position="12"/>
        <end position="30"/>
    </location>
</feature>
<dbReference type="PROSITE" id="PS00086">
    <property type="entry name" value="CYTOCHROME_P450"/>
    <property type="match status" value="1"/>
</dbReference>
<dbReference type="SUPFAM" id="SSF48264">
    <property type="entry name" value="Cytochrome P450"/>
    <property type="match status" value="1"/>
</dbReference>
<evidence type="ECO:0000256" key="11">
    <source>
        <dbReference type="ARBA" id="ARBA00023136"/>
    </source>
</evidence>
<dbReference type="PANTHER" id="PTHR24305">
    <property type="entry name" value="CYTOCHROME P450"/>
    <property type="match status" value="1"/>
</dbReference>
<gene>
    <name evidence="15" type="ORF">K452DRAFT_267281</name>
</gene>
<evidence type="ECO:0000313" key="16">
    <source>
        <dbReference type="Proteomes" id="UP000799438"/>
    </source>
</evidence>